<protein>
    <submittedName>
        <fullName evidence="2">Uncharacterized protein</fullName>
    </submittedName>
</protein>
<keyword evidence="3" id="KW-1185">Reference proteome</keyword>
<name>A0AAD5GEX0_AMBAR</name>
<evidence type="ECO:0000313" key="2">
    <source>
        <dbReference type="EMBL" id="KAI7739842.1"/>
    </source>
</evidence>
<organism evidence="2 3">
    <name type="scientific">Ambrosia artemisiifolia</name>
    <name type="common">Common ragweed</name>
    <dbReference type="NCBI Taxonomy" id="4212"/>
    <lineage>
        <taxon>Eukaryota</taxon>
        <taxon>Viridiplantae</taxon>
        <taxon>Streptophyta</taxon>
        <taxon>Embryophyta</taxon>
        <taxon>Tracheophyta</taxon>
        <taxon>Spermatophyta</taxon>
        <taxon>Magnoliopsida</taxon>
        <taxon>eudicotyledons</taxon>
        <taxon>Gunneridae</taxon>
        <taxon>Pentapetalae</taxon>
        <taxon>asterids</taxon>
        <taxon>campanulids</taxon>
        <taxon>Asterales</taxon>
        <taxon>Asteraceae</taxon>
        <taxon>Asteroideae</taxon>
        <taxon>Heliantheae alliance</taxon>
        <taxon>Heliantheae</taxon>
        <taxon>Ambrosia</taxon>
    </lineage>
</organism>
<reference evidence="2" key="1">
    <citation type="submission" date="2022-06" db="EMBL/GenBank/DDBJ databases">
        <title>Uncovering the hologenomic basis of an extraordinary plant invasion.</title>
        <authorList>
            <person name="Bieker V.C."/>
            <person name="Martin M.D."/>
            <person name="Gilbert T."/>
            <person name="Hodgins K."/>
            <person name="Battlay P."/>
            <person name="Petersen B."/>
            <person name="Wilson J."/>
        </authorList>
    </citation>
    <scope>NUCLEOTIDE SEQUENCE</scope>
    <source>
        <strain evidence="2">AA19_3_7</strain>
        <tissue evidence="2">Leaf</tissue>
    </source>
</reference>
<proteinExistence type="predicted"/>
<accession>A0AAD5GEX0</accession>
<feature type="signal peptide" evidence="1">
    <location>
        <begin position="1"/>
        <end position="40"/>
    </location>
</feature>
<keyword evidence="1" id="KW-0732">Signal</keyword>
<feature type="non-terminal residue" evidence="2">
    <location>
        <position position="1"/>
    </location>
</feature>
<dbReference type="AlphaFoldDB" id="A0AAD5GEX0"/>
<evidence type="ECO:0000313" key="3">
    <source>
        <dbReference type="Proteomes" id="UP001206925"/>
    </source>
</evidence>
<evidence type="ECO:0000256" key="1">
    <source>
        <dbReference type="SAM" id="SignalP"/>
    </source>
</evidence>
<dbReference type="Proteomes" id="UP001206925">
    <property type="component" value="Unassembled WGS sequence"/>
</dbReference>
<gene>
    <name evidence="2" type="ORF">M8C21_029952</name>
</gene>
<comment type="caution">
    <text evidence="2">The sequence shown here is derived from an EMBL/GenBank/DDBJ whole genome shotgun (WGS) entry which is preliminary data.</text>
</comment>
<sequence length="109" mass="12030">NTNLFLTVAAATWIRSRSIGLRLRLLIVTLTFSDMLSVQGSPVESSRVYHMTNLKRAKAASQVTQLKKAMCMNSFGDHLLWSLALAITEIIDVLYMGTPISSFHALCGD</sequence>
<dbReference type="EMBL" id="JAMZMK010008562">
    <property type="protein sequence ID" value="KAI7739842.1"/>
    <property type="molecule type" value="Genomic_DNA"/>
</dbReference>
<feature type="chain" id="PRO_5041897268" evidence="1">
    <location>
        <begin position="41"/>
        <end position="109"/>
    </location>
</feature>